<dbReference type="Proteomes" id="UP000316921">
    <property type="component" value="Chromosome"/>
</dbReference>
<protein>
    <submittedName>
        <fullName evidence="1">Uncharacterized protein</fullName>
    </submittedName>
</protein>
<gene>
    <name evidence="1" type="ORF">Pla133_44780</name>
</gene>
<proteinExistence type="predicted"/>
<accession>A0A518BQV7</accession>
<dbReference type="RefSeq" id="WP_145069184.1">
    <property type="nucleotide sequence ID" value="NZ_CP036287.1"/>
</dbReference>
<reference evidence="1 2" key="1">
    <citation type="submission" date="2019-02" db="EMBL/GenBank/DDBJ databases">
        <title>Deep-cultivation of Planctomycetes and their phenomic and genomic characterization uncovers novel biology.</title>
        <authorList>
            <person name="Wiegand S."/>
            <person name="Jogler M."/>
            <person name="Boedeker C."/>
            <person name="Pinto D."/>
            <person name="Vollmers J."/>
            <person name="Rivas-Marin E."/>
            <person name="Kohn T."/>
            <person name="Peeters S.H."/>
            <person name="Heuer A."/>
            <person name="Rast P."/>
            <person name="Oberbeckmann S."/>
            <person name="Bunk B."/>
            <person name="Jeske O."/>
            <person name="Meyerdierks A."/>
            <person name="Storesund J.E."/>
            <person name="Kallscheuer N."/>
            <person name="Luecker S."/>
            <person name="Lage O.M."/>
            <person name="Pohl T."/>
            <person name="Merkel B.J."/>
            <person name="Hornburger P."/>
            <person name="Mueller R.-W."/>
            <person name="Bruemmer F."/>
            <person name="Labrenz M."/>
            <person name="Spormann A.M."/>
            <person name="Op den Camp H."/>
            <person name="Overmann J."/>
            <person name="Amann R."/>
            <person name="Jetten M.S.M."/>
            <person name="Mascher T."/>
            <person name="Medema M.H."/>
            <person name="Devos D.P."/>
            <person name="Kaster A.-K."/>
            <person name="Ovreas L."/>
            <person name="Rohde M."/>
            <person name="Galperin M.Y."/>
            <person name="Jogler C."/>
        </authorList>
    </citation>
    <scope>NUCLEOTIDE SEQUENCE [LARGE SCALE GENOMIC DNA]</scope>
    <source>
        <strain evidence="1 2">Pla133</strain>
    </source>
</reference>
<name>A0A518BQV7_9BACT</name>
<evidence type="ECO:0000313" key="2">
    <source>
        <dbReference type="Proteomes" id="UP000316921"/>
    </source>
</evidence>
<dbReference type="EMBL" id="CP036287">
    <property type="protein sequence ID" value="QDU69359.1"/>
    <property type="molecule type" value="Genomic_DNA"/>
</dbReference>
<keyword evidence="2" id="KW-1185">Reference proteome</keyword>
<evidence type="ECO:0000313" key="1">
    <source>
        <dbReference type="EMBL" id="QDU69359.1"/>
    </source>
</evidence>
<sequence length="354" mass="38340">MNYTKPALLAALGAPFLLGLALPSEMIKFQTPEGLVLKKTFSNTSEMTLDEMDMLMNGEPLPFPMDMDITVSTDQTVVVTDTLGTVRGGHPIKVERTFDSLTSDSVSSMSSSMMGDEEMEANGTSELEGLSVVFTWDDDEGEFTVAFAEDSEGDEDLLEGLKEDMDLRVLLPAGDVSEGESWSIDPSLMISVLAPGGNLQIVPEDTEMGGMGMPGGSMNLEQMLGELDGEVTGKLVGLRDVDDSKIAVIAITLEIESTNDLTEFMREMMESVELPPEAGSMEIESFDVEMSIAGEGELLWDITHGHFLELNISTEMDSTMDQAMSMSMGPESMTMEQSMVFSATGNLAYTAERQ</sequence>
<organism evidence="1 2">
    <name type="scientific">Engelhardtia mirabilis</name>
    <dbReference type="NCBI Taxonomy" id="2528011"/>
    <lineage>
        <taxon>Bacteria</taxon>
        <taxon>Pseudomonadati</taxon>
        <taxon>Planctomycetota</taxon>
        <taxon>Planctomycetia</taxon>
        <taxon>Planctomycetia incertae sedis</taxon>
        <taxon>Engelhardtia</taxon>
    </lineage>
</organism>
<dbReference type="KEGG" id="pbap:Pla133_44780"/>
<dbReference type="AlphaFoldDB" id="A0A518BQV7"/>